<dbReference type="EMBL" id="JBBPBN010001840">
    <property type="protein sequence ID" value="KAK8477288.1"/>
    <property type="molecule type" value="Genomic_DNA"/>
</dbReference>
<accession>A0ABR1ZAW8</accession>
<proteinExistence type="predicted"/>
<keyword evidence="1" id="KW-1133">Transmembrane helix</keyword>
<name>A0ABR1ZAW8_9ROSI</name>
<evidence type="ECO:0000256" key="1">
    <source>
        <dbReference type="SAM" id="Phobius"/>
    </source>
</evidence>
<evidence type="ECO:0000313" key="2">
    <source>
        <dbReference type="EMBL" id="KAK8477288.1"/>
    </source>
</evidence>
<protein>
    <submittedName>
        <fullName evidence="2">Uncharacterized protein</fullName>
    </submittedName>
</protein>
<keyword evidence="1" id="KW-0472">Membrane</keyword>
<keyword evidence="3" id="KW-1185">Reference proteome</keyword>
<keyword evidence="1" id="KW-0812">Transmembrane</keyword>
<sequence>MGDGSTRDRAGEAGLGMDRFSEGAQLQTMRKRSNKCLVWFGFSEWFSCALVFGICGTHVSGSAVLAG</sequence>
<reference evidence="2 3" key="1">
    <citation type="journal article" date="2024" name="G3 (Bethesda)">
        <title>Genome assembly of Hibiscus sabdariffa L. provides insights into metabolisms of medicinal natural products.</title>
        <authorList>
            <person name="Kim T."/>
        </authorList>
    </citation>
    <scope>NUCLEOTIDE SEQUENCE [LARGE SCALE GENOMIC DNA]</scope>
    <source>
        <strain evidence="2">TK-2024</strain>
        <tissue evidence="2">Old leaves</tissue>
    </source>
</reference>
<comment type="caution">
    <text evidence="2">The sequence shown here is derived from an EMBL/GenBank/DDBJ whole genome shotgun (WGS) entry which is preliminary data.</text>
</comment>
<dbReference type="Proteomes" id="UP001396334">
    <property type="component" value="Unassembled WGS sequence"/>
</dbReference>
<gene>
    <name evidence="2" type="ORF">V6N11_024332</name>
</gene>
<organism evidence="2 3">
    <name type="scientific">Hibiscus sabdariffa</name>
    <name type="common">roselle</name>
    <dbReference type="NCBI Taxonomy" id="183260"/>
    <lineage>
        <taxon>Eukaryota</taxon>
        <taxon>Viridiplantae</taxon>
        <taxon>Streptophyta</taxon>
        <taxon>Embryophyta</taxon>
        <taxon>Tracheophyta</taxon>
        <taxon>Spermatophyta</taxon>
        <taxon>Magnoliopsida</taxon>
        <taxon>eudicotyledons</taxon>
        <taxon>Gunneridae</taxon>
        <taxon>Pentapetalae</taxon>
        <taxon>rosids</taxon>
        <taxon>malvids</taxon>
        <taxon>Malvales</taxon>
        <taxon>Malvaceae</taxon>
        <taxon>Malvoideae</taxon>
        <taxon>Hibiscus</taxon>
    </lineage>
</organism>
<feature type="transmembrane region" description="Helical" evidence="1">
    <location>
        <begin position="36"/>
        <end position="59"/>
    </location>
</feature>
<evidence type="ECO:0000313" key="3">
    <source>
        <dbReference type="Proteomes" id="UP001396334"/>
    </source>
</evidence>